<sequence length="111" mass="12170">DVVALIIPGGNAPDKMRIQKNMVDLVKRASYQKKIIAAICHGGLMLVEADIVRGRKVTGYRAIATDLKNAGGQYLDKEVVVDGNLVTSRIPDDLPAFCRSTLELIETYNKK</sequence>
<evidence type="ECO:0000259" key="2">
    <source>
        <dbReference type="Pfam" id="PF01965"/>
    </source>
</evidence>
<proteinExistence type="inferred from homology"/>
<comment type="similarity">
    <text evidence="1">Belongs to the peptidase C56 family.</text>
</comment>
<gene>
    <name evidence="3" type="ORF">S03H2_43344</name>
</gene>
<dbReference type="AlphaFoldDB" id="X1IU28"/>
<dbReference type="Gene3D" id="3.40.50.880">
    <property type="match status" value="1"/>
</dbReference>
<evidence type="ECO:0000313" key="3">
    <source>
        <dbReference type="EMBL" id="GAH69609.1"/>
    </source>
</evidence>
<reference evidence="3" key="1">
    <citation type="journal article" date="2014" name="Front. Microbiol.">
        <title>High frequency of phylogenetically diverse reductive dehalogenase-homologous genes in deep subseafloor sedimentary metagenomes.</title>
        <authorList>
            <person name="Kawai M."/>
            <person name="Futagami T."/>
            <person name="Toyoda A."/>
            <person name="Takaki Y."/>
            <person name="Nishi S."/>
            <person name="Hori S."/>
            <person name="Arai W."/>
            <person name="Tsubouchi T."/>
            <person name="Morono Y."/>
            <person name="Uchiyama I."/>
            <person name="Ito T."/>
            <person name="Fujiyama A."/>
            <person name="Inagaki F."/>
            <person name="Takami H."/>
        </authorList>
    </citation>
    <scope>NUCLEOTIDE SEQUENCE</scope>
    <source>
        <strain evidence="3">Expedition CK06-06</strain>
    </source>
</reference>
<dbReference type="InterPro" id="IPR029062">
    <property type="entry name" value="Class_I_gatase-like"/>
</dbReference>
<dbReference type="InterPro" id="IPR006286">
    <property type="entry name" value="C56_PfpI-like"/>
</dbReference>
<feature type="non-terminal residue" evidence="3">
    <location>
        <position position="1"/>
    </location>
</feature>
<dbReference type="PANTHER" id="PTHR42733:SF12">
    <property type="entry name" value="PROTEINASE"/>
    <property type="match status" value="1"/>
</dbReference>
<dbReference type="SUPFAM" id="SSF52317">
    <property type="entry name" value="Class I glutamine amidotransferase-like"/>
    <property type="match status" value="1"/>
</dbReference>
<evidence type="ECO:0000256" key="1">
    <source>
        <dbReference type="ARBA" id="ARBA00008542"/>
    </source>
</evidence>
<dbReference type="PROSITE" id="PS51276">
    <property type="entry name" value="PEPTIDASE_C56_PFPI"/>
    <property type="match status" value="1"/>
</dbReference>
<dbReference type="Pfam" id="PF01965">
    <property type="entry name" value="DJ-1_PfpI"/>
    <property type="match status" value="1"/>
</dbReference>
<dbReference type="PANTHER" id="PTHR42733">
    <property type="entry name" value="DJ-1 PROTEIN"/>
    <property type="match status" value="1"/>
</dbReference>
<name>X1IU28_9ZZZZ</name>
<organism evidence="3">
    <name type="scientific">marine sediment metagenome</name>
    <dbReference type="NCBI Taxonomy" id="412755"/>
    <lineage>
        <taxon>unclassified sequences</taxon>
        <taxon>metagenomes</taxon>
        <taxon>ecological metagenomes</taxon>
    </lineage>
</organism>
<protein>
    <recommendedName>
        <fullName evidence="2">DJ-1/PfpI domain-containing protein</fullName>
    </recommendedName>
</protein>
<dbReference type="InterPro" id="IPR002818">
    <property type="entry name" value="DJ-1/PfpI"/>
</dbReference>
<comment type="caution">
    <text evidence="3">The sequence shown here is derived from an EMBL/GenBank/DDBJ whole genome shotgun (WGS) entry which is preliminary data.</text>
</comment>
<dbReference type="EMBL" id="BARU01027032">
    <property type="protein sequence ID" value="GAH69609.1"/>
    <property type="molecule type" value="Genomic_DNA"/>
</dbReference>
<accession>X1IU28</accession>
<feature type="domain" description="DJ-1/PfpI" evidence="2">
    <location>
        <begin position="3"/>
        <end position="103"/>
    </location>
</feature>